<name>A0A090ER14_MESPL</name>
<keyword evidence="4" id="KW-0460">Magnesium</keyword>
<feature type="region of interest" description="Disordered" evidence="5">
    <location>
        <begin position="228"/>
        <end position="248"/>
    </location>
</feature>
<dbReference type="InterPro" id="IPR023198">
    <property type="entry name" value="PGP-like_dom2"/>
</dbReference>
<dbReference type="AlphaFoldDB" id="A0A090ER14"/>
<dbReference type="Gene3D" id="1.10.150.240">
    <property type="entry name" value="Putative phosphatase, domain 2"/>
    <property type="match status" value="1"/>
</dbReference>
<dbReference type="InterPro" id="IPR036412">
    <property type="entry name" value="HAD-like_sf"/>
</dbReference>
<dbReference type="SFLD" id="SFLDG01135">
    <property type="entry name" value="C1.5.6:_HAD__Beta-PGM__Phospha"/>
    <property type="match status" value="1"/>
</dbReference>
<proteinExistence type="inferred from homology"/>
<evidence type="ECO:0000256" key="2">
    <source>
        <dbReference type="ARBA" id="ARBA00006171"/>
    </source>
</evidence>
<dbReference type="InterPro" id="IPR006439">
    <property type="entry name" value="HAD-SF_hydro_IA"/>
</dbReference>
<sequence length="248" mass="25918">MAQPRLMIFDCDGVLVDSEPLAAKAYERVYEKHGMPGVHGGIIAQCIGMKQSDIIVKIKELTGHQFPPTADGDIWAETKLLFSEELKPTPGIAPFLGGLAGDRCVASSSSVERINHSLSVTGLSRFFGDAIFSSSMVKNGKPAPDIFLYAAEKMGAKPADCIVVEDSPFGVQGAVAAGMIAIGYTGGGHTYPEHGARLKAAGADFVCADWHEVSRQLAGLGVPARVSGGWGSGGESSHRAGPIPPRGN</sequence>
<dbReference type="Proteomes" id="UP000046373">
    <property type="component" value="Unassembled WGS sequence"/>
</dbReference>
<dbReference type="SFLD" id="SFLDS00003">
    <property type="entry name" value="Haloacid_Dehalogenase"/>
    <property type="match status" value="1"/>
</dbReference>
<dbReference type="InterPro" id="IPR023214">
    <property type="entry name" value="HAD_sf"/>
</dbReference>
<dbReference type="Pfam" id="PF00702">
    <property type="entry name" value="Hydrolase"/>
    <property type="match status" value="1"/>
</dbReference>
<keyword evidence="3" id="KW-0479">Metal-binding</keyword>
<dbReference type="GO" id="GO:0046872">
    <property type="term" value="F:metal ion binding"/>
    <property type="evidence" value="ECO:0007669"/>
    <property type="project" value="UniProtKB-KW"/>
</dbReference>
<evidence type="ECO:0000256" key="5">
    <source>
        <dbReference type="SAM" id="MobiDB-lite"/>
    </source>
</evidence>
<dbReference type="PANTHER" id="PTHR46193:SF10">
    <property type="entry name" value="6-PHOSPHOGLUCONATE PHOSPHATASE"/>
    <property type="match status" value="1"/>
</dbReference>
<dbReference type="Gene3D" id="3.40.50.1000">
    <property type="entry name" value="HAD superfamily/HAD-like"/>
    <property type="match status" value="1"/>
</dbReference>
<evidence type="ECO:0000313" key="6">
    <source>
        <dbReference type="EMBL" id="CDX31556.1"/>
    </source>
</evidence>
<accession>A0A090ER14</accession>
<dbReference type="EMBL" id="CCNB01000006">
    <property type="protein sequence ID" value="CDX31556.1"/>
    <property type="molecule type" value="Genomic_DNA"/>
</dbReference>
<keyword evidence="6" id="KW-0378">Hydrolase</keyword>
<comment type="cofactor">
    <cofactor evidence="1">
        <name>Mg(2+)</name>
        <dbReference type="ChEBI" id="CHEBI:18420"/>
    </cofactor>
</comment>
<evidence type="ECO:0000313" key="7">
    <source>
        <dbReference type="Proteomes" id="UP000046373"/>
    </source>
</evidence>
<evidence type="ECO:0000256" key="3">
    <source>
        <dbReference type="ARBA" id="ARBA00022723"/>
    </source>
</evidence>
<organism evidence="6 7">
    <name type="scientific">Mesorhizobium plurifarium</name>
    <dbReference type="NCBI Taxonomy" id="69974"/>
    <lineage>
        <taxon>Bacteria</taxon>
        <taxon>Pseudomonadati</taxon>
        <taxon>Pseudomonadota</taxon>
        <taxon>Alphaproteobacteria</taxon>
        <taxon>Hyphomicrobiales</taxon>
        <taxon>Phyllobacteriaceae</taxon>
        <taxon>Mesorhizobium</taxon>
    </lineage>
</organism>
<protein>
    <submittedName>
        <fullName evidence="6">HAD-superfamily hydrolase, subfamily IA, variant 3</fullName>
    </submittedName>
</protein>
<gene>
    <name evidence="6" type="ORF">MPLDJ20_140325</name>
</gene>
<dbReference type="NCBIfam" id="TIGR01509">
    <property type="entry name" value="HAD-SF-IA-v3"/>
    <property type="match status" value="1"/>
</dbReference>
<dbReference type="SUPFAM" id="SSF56784">
    <property type="entry name" value="HAD-like"/>
    <property type="match status" value="1"/>
</dbReference>
<evidence type="ECO:0000256" key="1">
    <source>
        <dbReference type="ARBA" id="ARBA00001946"/>
    </source>
</evidence>
<dbReference type="InterPro" id="IPR051600">
    <property type="entry name" value="Beta-PGM-like"/>
</dbReference>
<evidence type="ECO:0000256" key="4">
    <source>
        <dbReference type="ARBA" id="ARBA00022842"/>
    </source>
</evidence>
<comment type="similarity">
    <text evidence="2">Belongs to the HAD-like hydrolase superfamily. CbbY/CbbZ/Gph/YieH family.</text>
</comment>
<dbReference type="GO" id="GO:0016787">
    <property type="term" value="F:hydrolase activity"/>
    <property type="evidence" value="ECO:0007669"/>
    <property type="project" value="UniProtKB-KW"/>
</dbReference>
<dbReference type="PANTHER" id="PTHR46193">
    <property type="entry name" value="6-PHOSPHOGLUCONATE PHOSPHATASE"/>
    <property type="match status" value="1"/>
</dbReference>
<dbReference type="SFLD" id="SFLDG01129">
    <property type="entry name" value="C1.5:_HAD__Beta-PGM__Phosphata"/>
    <property type="match status" value="1"/>
</dbReference>
<reference evidence="6 7" key="1">
    <citation type="submission" date="2014-08" db="EMBL/GenBank/DDBJ databases">
        <authorList>
            <person name="Moulin Lionel"/>
        </authorList>
    </citation>
    <scope>NUCLEOTIDE SEQUENCE [LARGE SCALE GENOMIC DNA]</scope>
</reference>
<dbReference type="CDD" id="cd07526">
    <property type="entry name" value="HAD_BPGM_like"/>
    <property type="match status" value="1"/>
</dbReference>